<dbReference type="RefSeq" id="WP_123648930.1">
    <property type="nucleotide sequence ID" value="NZ_RCTY01000047.1"/>
</dbReference>
<protein>
    <submittedName>
        <fullName evidence="1">Uncharacterized protein</fullName>
    </submittedName>
</protein>
<accession>A0A3N2RCW3</accession>
<evidence type="ECO:0000313" key="1">
    <source>
        <dbReference type="EMBL" id="ROU05249.1"/>
    </source>
</evidence>
<proteinExistence type="predicted"/>
<evidence type="ECO:0000313" key="2">
    <source>
        <dbReference type="Proteomes" id="UP000275910"/>
    </source>
</evidence>
<gene>
    <name evidence="1" type="ORF">D9T17_19170</name>
</gene>
<dbReference type="Proteomes" id="UP000275910">
    <property type="component" value="Unassembled WGS sequence"/>
</dbReference>
<dbReference type="AlphaFoldDB" id="A0A3N2RCW3"/>
<organism evidence="1 2">
    <name type="scientific">Lysobacter enzymogenes</name>
    <dbReference type="NCBI Taxonomy" id="69"/>
    <lineage>
        <taxon>Bacteria</taxon>
        <taxon>Pseudomonadati</taxon>
        <taxon>Pseudomonadota</taxon>
        <taxon>Gammaproteobacteria</taxon>
        <taxon>Lysobacterales</taxon>
        <taxon>Lysobacteraceae</taxon>
        <taxon>Lysobacter</taxon>
    </lineage>
</organism>
<name>A0A3N2RCW3_LYSEN</name>
<comment type="caution">
    <text evidence="1">The sequence shown here is derived from an EMBL/GenBank/DDBJ whole genome shotgun (WGS) entry which is preliminary data.</text>
</comment>
<dbReference type="EMBL" id="RCTY01000047">
    <property type="protein sequence ID" value="ROU05249.1"/>
    <property type="molecule type" value="Genomic_DNA"/>
</dbReference>
<reference evidence="1 2" key="1">
    <citation type="submission" date="2018-10" db="EMBL/GenBank/DDBJ databases">
        <title>The genome of Lysobacter enzymogenes OH11.</title>
        <authorList>
            <person name="Liu F."/>
            <person name="Zhao Y."/>
            <person name="Qian G."/>
            <person name="Chen Y."/>
            <person name="Xu H."/>
        </authorList>
    </citation>
    <scope>NUCLEOTIDE SEQUENCE [LARGE SCALE GENOMIC DNA]</scope>
    <source>
        <strain evidence="1 2">OH11</strain>
    </source>
</reference>
<sequence>MAAALPPLNALTHLGLQLAAAVEIELRGNLSFLEVYRAIGDARLLQEIERVAPGACDFSAYPPGSAACAALHESLRRAAAAVEGNERRRLGLISSGIHLALALVLEAIQQCYWLAPRVDVRAVPAA</sequence>